<accession>A0A1C3Y075</accession>
<dbReference type="Pfam" id="PF13489">
    <property type="entry name" value="Methyltransf_23"/>
    <property type="match status" value="1"/>
</dbReference>
<dbReference type="STRING" id="1138170.GA0061105_103362"/>
<reference evidence="1 2" key="1">
    <citation type="submission" date="2016-08" db="EMBL/GenBank/DDBJ databases">
        <authorList>
            <person name="Seilhamer J.J."/>
        </authorList>
    </citation>
    <scope>NUCLEOTIDE SEQUENCE [LARGE SCALE GENOMIC DNA]</scope>
    <source>
        <strain evidence="1 2">HBR26</strain>
    </source>
</reference>
<sequence>MTTCRVCGGKIATPAYETPAPALTSIMTLIDIPTRVYVCDGCGHAQCDEIPDIEAFYDTGYRISLNSEGHDQIFAVKPDGAIIYRTDHQAEIARHLLDLPQGAKLLDYGAAKADTLRKIIAARPDIDPHVFDVSSDYAPAWDGWIAPHAQATYEVPVAWNGRFDAAMSHFVIEHVADPIGFIVGIHKLLKPRGTLLLSMPDVSANPGDMTVADHINHFSEASLRRTLAAGGFEVSTIDTTSFPGAFFAVAVRSETPVRQEQDAALVQHSVAQGLEICDFWRTSAAIIEGRAATFRGRKAAVYGAGFYGSWIFSRIGNDVELTAFLDQNPNLQNAVHFGYPVIAPTAIADDAEALFIGLNPLKARTIIGSMPYLQKPGLELVWLEA</sequence>
<protein>
    <submittedName>
        <fullName evidence="1">Methyltransferase domain-containing protein</fullName>
    </submittedName>
</protein>
<name>A0A1C3Y075_9HYPH</name>
<dbReference type="InterPro" id="IPR029063">
    <property type="entry name" value="SAM-dependent_MTases_sf"/>
</dbReference>
<organism evidence="1 2">
    <name type="scientific">Rhizobium aethiopicum</name>
    <dbReference type="NCBI Taxonomy" id="1138170"/>
    <lineage>
        <taxon>Bacteria</taxon>
        <taxon>Pseudomonadati</taxon>
        <taxon>Pseudomonadota</taxon>
        <taxon>Alphaproteobacteria</taxon>
        <taxon>Hyphomicrobiales</taxon>
        <taxon>Rhizobiaceae</taxon>
        <taxon>Rhizobium/Agrobacterium group</taxon>
        <taxon>Rhizobium</taxon>
    </lineage>
</organism>
<dbReference type="Proteomes" id="UP000198723">
    <property type="component" value="Unassembled WGS sequence"/>
</dbReference>
<dbReference type="Gene3D" id="3.40.50.150">
    <property type="entry name" value="Vaccinia Virus protein VP39"/>
    <property type="match status" value="1"/>
</dbReference>
<dbReference type="EMBL" id="FMAJ01000003">
    <property type="protein sequence ID" value="SCB57903.1"/>
    <property type="molecule type" value="Genomic_DNA"/>
</dbReference>
<evidence type="ECO:0000313" key="2">
    <source>
        <dbReference type="Proteomes" id="UP000198723"/>
    </source>
</evidence>
<evidence type="ECO:0000313" key="1">
    <source>
        <dbReference type="EMBL" id="SCB57903.1"/>
    </source>
</evidence>
<dbReference type="RefSeq" id="WP_092749479.1">
    <property type="nucleotide sequence ID" value="NZ_FMAJ01000003.1"/>
</dbReference>
<keyword evidence="1" id="KW-0489">Methyltransferase</keyword>
<gene>
    <name evidence="1" type="ORF">GA0061105_103362</name>
</gene>
<dbReference type="GO" id="GO:0008168">
    <property type="term" value="F:methyltransferase activity"/>
    <property type="evidence" value="ECO:0007669"/>
    <property type="project" value="UniProtKB-KW"/>
</dbReference>
<dbReference type="AlphaFoldDB" id="A0A1C3Y075"/>
<dbReference type="GO" id="GO:0032259">
    <property type="term" value="P:methylation"/>
    <property type="evidence" value="ECO:0007669"/>
    <property type="project" value="UniProtKB-KW"/>
</dbReference>
<keyword evidence="1" id="KW-0808">Transferase</keyword>
<dbReference type="SUPFAM" id="SSF53335">
    <property type="entry name" value="S-adenosyl-L-methionine-dependent methyltransferases"/>
    <property type="match status" value="1"/>
</dbReference>
<proteinExistence type="predicted"/>